<name>A0A7X0DNG5_NOVIT</name>
<keyword evidence="3" id="KW-1185">Reference proteome</keyword>
<feature type="region of interest" description="Disordered" evidence="1">
    <location>
        <begin position="118"/>
        <end position="145"/>
    </location>
</feature>
<proteinExistence type="predicted"/>
<evidence type="ECO:0000256" key="1">
    <source>
        <dbReference type="SAM" id="MobiDB-lite"/>
    </source>
</evidence>
<comment type="caution">
    <text evidence="2">The sequence shown here is derived from an EMBL/GenBank/DDBJ whole genome shotgun (WGS) entry which is preliminary data.</text>
</comment>
<organism evidence="2 3">
    <name type="scientific">Novispirillum itersonii</name>
    <name type="common">Aquaspirillum itersonii</name>
    <dbReference type="NCBI Taxonomy" id="189"/>
    <lineage>
        <taxon>Bacteria</taxon>
        <taxon>Pseudomonadati</taxon>
        <taxon>Pseudomonadota</taxon>
        <taxon>Alphaproteobacteria</taxon>
        <taxon>Rhodospirillales</taxon>
        <taxon>Novispirillaceae</taxon>
        <taxon>Novispirillum</taxon>
    </lineage>
</organism>
<dbReference type="RefSeq" id="WP_184263067.1">
    <property type="nucleotide sequence ID" value="NZ_JACIIX010000005.1"/>
</dbReference>
<reference evidence="2 3" key="1">
    <citation type="submission" date="2020-08" db="EMBL/GenBank/DDBJ databases">
        <title>Genomic Encyclopedia of Type Strains, Phase IV (KMG-IV): sequencing the most valuable type-strain genomes for metagenomic binning, comparative biology and taxonomic classification.</title>
        <authorList>
            <person name="Goeker M."/>
        </authorList>
    </citation>
    <scope>NUCLEOTIDE SEQUENCE [LARGE SCALE GENOMIC DNA]</scope>
    <source>
        <strain evidence="2 3">DSM 11590</strain>
    </source>
</reference>
<protein>
    <submittedName>
        <fullName evidence="2">Uncharacterized protein</fullName>
    </submittedName>
</protein>
<evidence type="ECO:0000313" key="2">
    <source>
        <dbReference type="EMBL" id="MBB6210227.1"/>
    </source>
</evidence>
<feature type="compositionally biased region" description="Gly residues" evidence="1">
    <location>
        <begin position="130"/>
        <end position="144"/>
    </location>
</feature>
<evidence type="ECO:0000313" key="3">
    <source>
        <dbReference type="Proteomes" id="UP000544872"/>
    </source>
</evidence>
<dbReference type="Proteomes" id="UP000544872">
    <property type="component" value="Unassembled WGS sequence"/>
</dbReference>
<sequence length="168" mass="18149">MTQTHIALIAPAGVPANQTPVLAGPEAEMPPRRKTLSVLIGQLRRMADGFGIRVEDWAVLTRLYREGLDDVPPDLLPLMLKRVLVQWTNGFRLPLPAELRALIAPELAAHTAALLQQRRAEQQARRTAGAGSGSGLSARAGGGRFRPETRAEIAARHKARAEAMGWAG</sequence>
<accession>A0A7X0DNG5</accession>
<gene>
    <name evidence="2" type="ORF">FHS48_001642</name>
</gene>
<dbReference type="AlphaFoldDB" id="A0A7X0DNG5"/>
<dbReference type="EMBL" id="JACIIX010000005">
    <property type="protein sequence ID" value="MBB6210227.1"/>
    <property type="molecule type" value="Genomic_DNA"/>
</dbReference>